<protein>
    <submittedName>
        <fullName evidence="1">Uncharacterized protein</fullName>
    </submittedName>
</protein>
<comment type="caution">
    <text evidence="1">The sequence shown here is derived from an EMBL/GenBank/DDBJ whole genome shotgun (WGS) entry which is preliminary data.</text>
</comment>
<accession>A0A9X6SSQ0</accession>
<gene>
    <name evidence="1" type="ORF">CON36_33560</name>
</gene>
<dbReference type="Proteomes" id="UP000219922">
    <property type="component" value="Unassembled WGS sequence"/>
</dbReference>
<name>A0A9X6SSQ0_BACCE</name>
<dbReference type="AlphaFoldDB" id="A0A9X6SSQ0"/>
<sequence>MNKLLYSTGLILSVGIGLLHAQTIKVHAESCVQDDVSYGYEPEYQYTPTQYSDPNIKLNITEPIYDKDLTASDVTATQDWEYTTAHDYYQYTSYKASKPDETCSMSTSESFVKTEVVGKKSGTKDVTVSISRSGSKANGTVVNTIIASANGKTTTKTVNTYWVKDVKIDAGVKKDFEYASNFNPSITCKLTYGDGTVKDCSSGTIDSAGVSGLIDSKVATESPIMKAMVKNPSLLNFWSKDSNNGEVTPGLGYGNRIHPAYRKLSEDNANSNLIKNSSGIQNGAQKQVYRAGFGDLLMYAYKDKNTGKEDYAFLRTWHAATIDVEDETRNRKKEIYAQNHVWNDGKLFEKDAMTDVSCTVYFFGPIPTKQCEPRVEDDNSNVPKGKRHVLGGESIDNIFNGKSASKGDEYRFIKYVSEYDDGGTLLEDEDFRTVIFADGVYVNQGYMKRSASGSDNFDIKNNPEENITVLETNNKGVSISKNYATYEEYNWNAYTEEYDHFNIPTCTVKYASSLVNPGYVREKDCTNLQYNIFDDNAKSPTGGKSFTYKYGQPLREGAIGYIENGVSMKQTNKFHYATKVDINIANKYTYQDEKYPIITCTKVYDFGNLSCADKMYITQDTGQNDTMGGQRHLTLSYLNNGYSSQESMTRVYANKVDITAPAKSGKSGFRGKYYATVLWQDGVRKDISLIEKVWKSEVCSTGEEVKYLDDVWNYTDSKGDVHGNSSRNEFYIPDPVSKRYCISARYPVNVPFNNGLTDGDGWSYMEETLAQKRNDVTFDLIGIKSVQWQDNTVYVHDIDKDSSGSQLTNSFPVTTATDFKGVKNAPNYGGRTPLAFNDKTYQTGHWYDFKTRLEWDNGDVEYLEDTSSYPEATWRYKDKDGNYRFDYKDYPVDGTNGHFPYNANDHRLLLEGWNALRFDIFAEPGIRQPAAQDNNIYQKTFSVAHAWAHSPNSIVIAGPSVVADPKSENEYKAYLNWVDGRGIKQNGNIVGSDNNPWGENHGKRTDVTNSLWTTWKKEEETLTTPTSGPVKISFPEFNGNNFYRTISVSWGDKHRTLPGFTYWDYFTSQLQVMFNNGNGGNGGNPSTDTCANIVVPTMNCPLPVDKTYRIPSNDAVSTLRTIEFGIKFRVTGVSQGSGE</sequence>
<reference evidence="1 2" key="1">
    <citation type="submission" date="2017-09" db="EMBL/GenBank/DDBJ databases">
        <title>Large-scale bioinformatics analysis of Bacillus genomes uncovers conserved roles of natural products in bacterial physiology.</title>
        <authorList>
            <consortium name="Agbiome Team Llc"/>
            <person name="Bleich R.M."/>
            <person name="Grubbs K.J."/>
            <person name="Santa Maria K.C."/>
            <person name="Allen S.E."/>
            <person name="Farag S."/>
            <person name="Shank E.A."/>
            <person name="Bowers A."/>
        </authorList>
    </citation>
    <scope>NUCLEOTIDE SEQUENCE [LARGE SCALE GENOMIC DNA]</scope>
    <source>
        <strain evidence="1 2">AFS092789</strain>
    </source>
</reference>
<organism evidence="1 2">
    <name type="scientific">Bacillus cereus</name>
    <dbReference type="NCBI Taxonomy" id="1396"/>
    <lineage>
        <taxon>Bacteria</taxon>
        <taxon>Bacillati</taxon>
        <taxon>Bacillota</taxon>
        <taxon>Bacilli</taxon>
        <taxon>Bacillales</taxon>
        <taxon>Bacillaceae</taxon>
        <taxon>Bacillus</taxon>
        <taxon>Bacillus cereus group</taxon>
    </lineage>
</organism>
<dbReference type="RefSeq" id="WP_098006967.1">
    <property type="nucleotide sequence ID" value="NZ_NVMX01000181.1"/>
</dbReference>
<evidence type="ECO:0000313" key="2">
    <source>
        <dbReference type="Proteomes" id="UP000219922"/>
    </source>
</evidence>
<proteinExistence type="predicted"/>
<evidence type="ECO:0000313" key="1">
    <source>
        <dbReference type="EMBL" id="PDZ94484.1"/>
    </source>
</evidence>
<dbReference type="EMBL" id="NVMX01000181">
    <property type="protein sequence ID" value="PDZ94484.1"/>
    <property type="molecule type" value="Genomic_DNA"/>
</dbReference>